<evidence type="ECO:0000256" key="1">
    <source>
        <dbReference type="SAM" id="MobiDB-lite"/>
    </source>
</evidence>
<dbReference type="EMBL" id="GBRH01204727">
    <property type="protein sequence ID" value="JAD93168.1"/>
    <property type="molecule type" value="Transcribed_RNA"/>
</dbReference>
<sequence length="92" mass="10546">MVAERADLAVLLHDSGGGGGAAAIHRAVRDQEMRDVRQGRTDHVRRKHGVRRPHDLPPQGHPHRTHRRHRRPTRWPLQLPHDEGPTSLQHDQ</sequence>
<proteinExistence type="predicted"/>
<feature type="compositionally biased region" description="Basic and acidic residues" evidence="1">
    <location>
        <begin position="80"/>
        <end position="92"/>
    </location>
</feature>
<feature type="compositionally biased region" description="Basic and acidic residues" evidence="1">
    <location>
        <begin position="29"/>
        <end position="42"/>
    </location>
</feature>
<feature type="compositionally biased region" description="Basic residues" evidence="1">
    <location>
        <begin position="61"/>
        <end position="73"/>
    </location>
</feature>
<protein>
    <submittedName>
        <fullName evidence="2">Uncharacterized protein</fullName>
    </submittedName>
</protein>
<dbReference type="AlphaFoldDB" id="A0A0A9E2C9"/>
<reference evidence="2" key="1">
    <citation type="submission" date="2014-09" db="EMBL/GenBank/DDBJ databases">
        <authorList>
            <person name="Magalhaes I.L.F."/>
            <person name="Oliveira U."/>
            <person name="Santos F.R."/>
            <person name="Vidigal T.H.D.A."/>
            <person name="Brescovit A.D."/>
            <person name="Santos A.J."/>
        </authorList>
    </citation>
    <scope>NUCLEOTIDE SEQUENCE</scope>
    <source>
        <tissue evidence="2">Shoot tissue taken approximately 20 cm above the soil surface</tissue>
    </source>
</reference>
<reference evidence="2" key="2">
    <citation type="journal article" date="2015" name="Data Brief">
        <title>Shoot transcriptome of the giant reed, Arundo donax.</title>
        <authorList>
            <person name="Barrero R.A."/>
            <person name="Guerrero F.D."/>
            <person name="Moolhuijzen P."/>
            <person name="Goolsby J.A."/>
            <person name="Tidwell J."/>
            <person name="Bellgard S.E."/>
            <person name="Bellgard M.I."/>
        </authorList>
    </citation>
    <scope>NUCLEOTIDE SEQUENCE</scope>
    <source>
        <tissue evidence="2">Shoot tissue taken approximately 20 cm above the soil surface</tissue>
    </source>
</reference>
<accession>A0A0A9E2C9</accession>
<name>A0A0A9E2C9_ARUDO</name>
<organism evidence="2">
    <name type="scientific">Arundo donax</name>
    <name type="common">Giant reed</name>
    <name type="synonym">Donax arundinaceus</name>
    <dbReference type="NCBI Taxonomy" id="35708"/>
    <lineage>
        <taxon>Eukaryota</taxon>
        <taxon>Viridiplantae</taxon>
        <taxon>Streptophyta</taxon>
        <taxon>Embryophyta</taxon>
        <taxon>Tracheophyta</taxon>
        <taxon>Spermatophyta</taxon>
        <taxon>Magnoliopsida</taxon>
        <taxon>Liliopsida</taxon>
        <taxon>Poales</taxon>
        <taxon>Poaceae</taxon>
        <taxon>PACMAD clade</taxon>
        <taxon>Arundinoideae</taxon>
        <taxon>Arundineae</taxon>
        <taxon>Arundo</taxon>
    </lineage>
</organism>
<evidence type="ECO:0000313" key="2">
    <source>
        <dbReference type="EMBL" id="JAD93168.1"/>
    </source>
</evidence>
<feature type="region of interest" description="Disordered" evidence="1">
    <location>
        <begin position="29"/>
        <end position="92"/>
    </location>
</feature>